<protein>
    <recommendedName>
        <fullName evidence="3">Phospholipase/carboxylesterase/thioesterase domain-containing protein</fullName>
    </recommendedName>
</protein>
<dbReference type="InterPro" id="IPR050955">
    <property type="entry name" value="Plant_Biomass_Hydrol_Est"/>
</dbReference>
<dbReference type="RefSeq" id="WP_269422243.1">
    <property type="nucleotide sequence ID" value="NZ_JAPWGY010000001.1"/>
</dbReference>
<dbReference type="InterPro" id="IPR003140">
    <property type="entry name" value="PLipase/COase/thioEstase"/>
</dbReference>
<evidence type="ECO:0000313" key="5">
    <source>
        <dbReference type="Proteomes" id="UP001069802"/>
    </source>
</evidence>
<dbReference type="Pfam" id="PF02230">
    <property type="entry name" value="Abhydrolase_2"/>
    <property type="match status" value="1"/>
</dbReference>
<organism evidence="4 5">
    <name type="scientific">Kiloniella laminariae</name>
    <dbReference type="NCBI Taxonomy" id="454162"/>
    <lineage>
        <taxon>Bacteria</taxon>
        <taxon>Pseudomonadati</taxon>
        <taxon>Pseudomonadota</taxon>
        <taxon>Alphaproteobacteria</taxon>
        <taxon>Rhodospirillales</taxon>
        <taxon>Kiloniellaceae</taxon>
        <taxon>Kiloniella</taxon>
    </lineage>
</organism>
<sequence>MITIRVFSNQSPHSNQGPMMVSRPLLSSSVKRARKITTNKETIGHRHRCSGRYKTRAGFAVALVWFLSLIIRDPFVSSALAAGELTPSGTSCGDIGNACKIPLGEYNVALPDTKNLAKGNKIPAVLFFHGAGRSGEVTLKDKEMINTLTGRGYAVLAPTGLMYPESRFGAGWSFLPQRKKLRDELAFSREILDDATQRFGIDRQRILMSGFSVGGSLTWYLACQAPDIAAAYAPVSGAFWRPHPESSDCKGPVKLMHTHGWMDQTVPLEGRPLRSGVYQGDVFQGLQVLREVNGCNGLRADEFEMSKTDMMPEEKMGTIFWQRWWTRCTPDSDLRFVLFPGGHDVPKGWATLALDWFEEVTRDGTADGRALN</sequence>
<dbReference type="Proteomes" id="UP001069802">
    <property type="component" value="Unassembled WGS sequence"/>
</dbReference>
<keyword evidence="1" id="KW-0732">Signal</keyword>
<keyword evidence="5" id="KW-1185">Reference proteome</keyword>
<accession>A0ABT4LGI1</accession>
<evidence type="ECO:0000256" key="1">
    <source>
        <dbReference type="ARBA" id="ARBA00022729"/>
    </source>
</evidence>
<keyword evidence="2" id="KW-0378">Hydrolase</keyword>
<name>A0ABT4LGI1_9PROT</name>
<evidence type="ECO:0000256" key="2">
    <source>
        <dbReference type="ARBA" id="ARBA00022801"/>
    </source>
</evidence>
<dbReference type="Gene3D" id="3.40.50.1820">
    <property type="entry name" value="alpha/beta hydrolase"/>
    <property type="match status" value="1"/>
</dbReference>
<reference evidence="4" key="1">
    <citation type="submission" date="2022-12" db="EMBL/GenBank/DDBJ databases">
        <title>Bacterial isolates from different developmental stages of Nematostella vectensis.</title>
        <authorList>
            <person name="Fraune S."/>
        </authorList>
    </citation>
    <scope>NUCLEOTIDE SEQUENCE</scope>
    <source>
        <strain evidence="4">G21630-S1</strain>
    </source>
</reference>
<gene>
    <name evidence="4" type="ORF">O4H49_04625</name>
</gene>
<dbReference type="PANTHER" id="PTHR43037">
    <property type="entry name" value="UNNAMED PRODUCT-RELATED"/>
    <property type="match status" value="1"/>
</dbReference>
<evidence type="ECO:0000259" key="3">
    <source>
        <dbReference type="Pfam" id="PF02230"/>
    </source>
</evidence>
<dbReference type="PANTHER" id="PTHR43037:SF5">
    <property type="entry name" value="FERULOYL ESTERASE"/>
    <property type="match status" value="1"/>
</dbReference>
<dbReference type="InterPro" id="IPR029058">
    <property type="entry name" value="AB_hydrolase_fold"/>
</dbReference>
<proteinExistence type="predicted"/>
<dbReference type="EMBL" id="JAPWGY010000001">
    <property type="protein sequence ID" value="MCZ4280050.1"/>
    <property type="molecule type" value="Genomic_DNA"/>
</dbReference>
<dbReference type="SUPFAM" id="SSF53474">
    <property type="entry name" value="alpha/beta-Hydrolases"/>
    <property type="match status" value="1"/>
</dbReference>
<evidence type="ECO:0000313" key="4">
    <source>
        <dbReference type="EMBL" id="MCZ4280050.1"/>
    </source>
</evidence>
<comment type="caution">
    <text evidence="4">The sequence shown here is derived from an EMBL/GenBank/DDBJ whole genome shotgun (WGS) entry which is preliminary data.</text>
</comment>
<feature type="domain" description="Phospholipase/carboxylesterase/thioesterase" evidence="3">
    <location>
        <begin position="123"/>
        <end position="269"/>
    </location>
</feature>